<evidence type="ECO:0000259" key="2">
    <source>
        <dbReference type="Pfam" id="PF04961"/>
    </source>
</evidence>
<proteinExistence type="predicted"/>
<comment type="caution">
    <text evidence="3">The sequence shown here is derived from an EMBL/GenBank/DDBJ whole genome shotgun (WGS) entry which is preliminary data.</text>
</comment>
<feature type="transmembrane region" description="Helical" evidence="1">
    <location>
        <begin position="20"/>
        <end position="44"/>
    </location>
</feature>
<organism evidence="3 4">
    <name type="scientific">Hathewaya limosa</name>
    <name type="common">Clostridium limosum</name>
    <dbReference type="NCBI Taxonomy" id="1536"/>
    <lineage>
        <taxon>Bacteria</taxon>
        <taxon>Bacillati</taxon>
        <taxon>Bacillota</taxon>
        <taxon>Clostridia</taxon>
        <taxon>Eubacteriales</taxon>
        <taxon>Clostridiaceae</taxon>
        <taxon>Hathewaya</taxon>
    </lineage>
</organism>
<keyword evidence="1" id="KW-0472">Membrane</keyword>
<dbReference type="InterPro" id="IPR007044">
    <property type="entry name" value="Cyclodeamin/CycHdrlase"/>
</dbReference>
<name>A0ABU0JTU7_HATLI</name>
<dbReference type="Gene3D" id="1.20.120.680">
    <property type="entry name" value="Formiminotetrahydrofolate cyclodeaminase monomer, up-and-down helical bundle"/>
    <property type="match status" value="1"/>
</dbReference>
<evidence type="ECO:0000313" key="3">
    <source>
        <dbReference type="EMBL" id="MDQ0479651.1"/>
    </source>
</evidence>
<keyword evidence="1" id="KW-0812">Transmembrane</keyword>
<protein>
    <submittedName>
        <fullName evidence="3">Formiminotetrahydrofolate cyclodeaminase</fullName>
    </submittedName>
</protein>
<feature type="domain" description="Cyclodeaminase/cyclohydrolase" evidence="2">
    <location>
        <begin position="6"/>
        <end position="190"/>
    </location>
</feature>
<sequence length="213" mass="24106">MLINLTVDEYLKKLASSEPIPGGGSVAALSAALGSALNCMVFSLTFGKKIYKELDEEQKRIFHNHYEQSKILVDEFASLVHRDSEIFNDFIKVFKLPKDTEQEKKYRSEEIKKGYKNALKVPVEILEKSEKLYDFILTAVKYGNKGIIPDAGVAVIMLHAGVESCLINVKINLNGLQDEELKKNILNKCNNILDVGEIKKKQILEILEHRINK</sequence>
<evidence type="ECO:0000256" key="1">
    <source>
        <dbReference type="SAM" id="Phobius"/>
    </source>
</evidence>
<dbReference type="EMBL" id="JAUSWN010000010">
    <property type="protein sequence ID" value="MDQ0479651.1"/>
    <property type="molecule type" value="Genomic_DNA"/>
</dbReference>
<gene>
    <name evidence="3" type="ORF">QOZ93_001392</name>
</gene>
<keyword evidence="1" id="KW-1133">Transmembrane helix</keyword>
<keyword evidence="4" id="KW-1185">Reference proteome</keyword>
<dbReference type="SUPFAM" id="SSF101262">
    <property type="entry name" value="Methenyltetrahydrofolate cyclohydrolase-like"/>
    <property type="match status" value="1"/>
</dbReference>
<evidence type="ECO:0000313" key="4">
    <source>
        <dbReference type="Proteomes" id="UP001224418"/>
    </source>
</evidence>
<accession>A0ABU0JTU7</accession>
<dbReference type="Pfam" id="PF04961">
    <property type="entry name" value="FTCD_C"/>
    <property type="match status" value="1"/>
</dbReference>
<dbReference type="RefSeq" id="WP_307355649.1">
    <property type="nucleotide sequence ID" value="NZ_BAAACJ010000005.1"/>
</dbReference>
<dbReference type="InterPro" id="IPR036178">
    <property type="entry name" value="Formintransfe-cycloase-like_sf"/>
</dbReference>
<reference evidence="3 4" key="1">
    <citation type="submission" date="2023-07" db="EMBL/GenBank/DDBJ databases">
        <title>Genomic Encyclopedia of Type Strains, Phase IV (KMG-IV): sequencing the most valuable type-strain genomes for metagenomic binning, comparative biology and taxonomic classification.</title>
        <authorList>
            <person name="Goeker M."/>
        </authorList>
    </citation>
    <scope>NUCLEOTIDE SEQUENCE [LARGE SCALE GENOMIC DNA]</scope>
    <source>
        <strain evidence="3 4">DSM 1400</strain>
    </source>
</reference>
<dbReference type="Proteomes" id="UP001224418">
    <property type="component" value="Unassembled WGS sequence"/>
</dbReference>